<sequence length="65" mass="7555">MKREFNLTMDRVLSLAAQQLVRKEMPEMLGCNHEARWSVRLGYDEMDRPDIKGVRVTISSTEEDA</sequence>
<evidence type="ECO:0008006" key="3">
    <source>
        <dbReference type="Google" id="ProtNLM"/>
    </source>
</evidence>
<name>A0ABS6WTT6_9HYPH</name>
<protein>
    <recommendedName>
        <fullName evidence="3">Transposase</fullName>
    </recommendedName>
</protein>
<organism evidence="1 2">
    <name type="scientific">Pseudohoeflea coraliihabitans</name>
    <dbReference type="NCBI Taxonomy" id="2860393"/>
    <lineage>
        <taxon>Bacteria</taxon>
        <taxon>Pseudomonadati</taxon>
        <taxon>Pseudomonadota</taxon>
        <taxon>Alphaproteobacteria</taxon>
        <taxon>Hyphomicrobiales</taxon>
        <taxon>Rhizobiaceae</taxon>
        <taxon>Pseudohoeflea</taxon>
    </lineage>
</organism>
<dbReference type="RefSeq" id="WP_219203574.1">
    <property type="nucleotide sequence ID" value="NZ_JAHWQX010000009.1"/>
</dbReference>
<gene>
    <name evidence="1" type="ORF">KY465_18340</name>
</gene>
<evidence type="ECO:0000313" key="1">
    <source>
        <dbReference type="EMBL" id="MBW3099245.1"/>
    </source>
</evidence>
<comment type="caution">
    <text evidence="1">The sequence shown here is derived from an EMBL/GenBank/DDBJ whole genome shotgun (WGS) entry which is preliminary data.</text>
</comment>
<dbReference type="Proteomes" id="UP001430804">
    <property type="component" value="Unassembled WGS sequence"/>
</dbReference>
<keyword evidence="2" id="KW-1185">Reference proteome</keyword>
<reference evidence="1" key="1">
    <citation type="submission" date="2021-07" db="EMBL/GenBank/DDBJ databases">
        <title>Pseudohoeflea marina sp. nov. a polyhydroxyalcanoate-producing bacterium.</title>
        <authorList>
            <person name="Zheng W."/>
            <person name="Yu S."/>
            <person name="Huang Y."/>
        </authorList>
    </citation>
    <scope>NUCLEOTIDE SEQUENCE</scope>
    <source>
        <strain evidence="1">DP4N28-3</strain>
    </source>
</reference>
<evidence type="ECO:0000313" key="2">
    <source>
        <dbReference type="Proteomes" id="UP001430804"/>
    </source>
</evidence>
<proteinExistence type="predicted"/>
<dbReference type="EMBL" id="JAHWQX010000009">
    <property type="protein sequence ID" value="MBW3099245.1"/>
    <property type="molecule type" value="Genomic_DNA"/>
</dbReference>
<accession>A0ABS6WTT6</accession>